<protein>
    <submittedName>
        <fullName evidence="2">Uncharacterized protein</fullName>
    </submittedName>
</protein>
<comment type="caution">
    <text evidence="2">The sequence shown here is derived from an EMBL/GenBank/DDBJ whole genome shotgun (WGS) entry which is preliminary data.</text>
</comment>
<keyword evidence="1" id="KW-0472">Membrane</keyword>
<evidence type="ECO:0000256" key="1">
    <source>
        <dbReference type="SAM" id="Phobius"/>
    </source>
</evidence>
<feature type="transmembrane region" description="Helical" evidence="1">
    <location>
        <begin position="20"/>
        <end position="41"/>
    </location>
</feature>
<keyword evidence="1" id="KW-0812">Transmembrane</keyword>
<dbReference type="AlphaFoldDB" id="A0A2P8ET85"/>
<gene>
    <name evidence="2" type="ORF">CLV44_1166</name>
</gene>
<name>A0A2P8ET85_9GAMM</name>
<keyword evidence="1" id="KW-1133">Transmembrane helix</keyword>
<evidence type="ECO:0000313" key="2">
    <source>
        <dbReference type="EMBL" id="PSL12648.1"/>
    </source>
</evidence>
<evidence type="ECO:0000313" key="3">
    <source>
        <dbReference type="Proteomes" id="UP000242133"/>
    </source>
</evidence>
<accession>A0A2P8ET85</accession>
<keyword evidence="3" id="KW-1185">Reference proteome</keyword>
<dbReference type="Proteomes" id="UP000242133">
    <property type="component" value="Unassembled WGS sequence"/>
</dbReference>
<reference evidence="2 3" key="1">
    <citation type="submission" date="2018-03" db="EMBL/GenBank/DDBJ databases">
        <title>Genomic Encyclopedia of Archaeal and Bacterial Type Strains, Phase II (KMG-II): from individual species to whole genera.</title>
        <authorList>
            <person name="Goeker M."/>
        </authorList>
    </citation>
    <scope>NUCLEOTIDE SEQUENCE [LARGE SCALE GENOMIC DNA]</scope>
    <source>
        <strain evidence="2 3">DSM 17586</strain>
    </source>
</reference>
<dbReference type="RefSeq" id="WP_106592271.1">
    <property type="nucleotide sequence ID" value="NZ_PYGI01000016.1"/>
</dbReference>
<proteinExistence type="predicted"/>
<organism evidence="2 3">
    <name type="scientific">Marinobacterium halophilum</name>
    <dbReference type="NCBI Taxonomy" id="267374"/>
    <lineage>
        <taxon>Bacteria</taxon>
        <taxon>Pseudomonadati</taxon>
        <taxon>Pseudomonadota</taxon>
        <taxon>Gammaproteobacteria</taxon>
        <taxon>Oceanospirillales</taxon>
        <taxon>Oceanospirillaceae</taxon>
        <taxon>Marinobacterium</taxon>
    </lineage>
</organism>
<dbReference type="OrthoDB" id="9838215at2"/>
<sequence length="245" mass="27226">MEESKELVIQTVQLSTMSDVFSIILSVVALIVTIIGFFASLKFYRDGVQLQNSANDALSKLEEKTKNIQDQIVGMFDKTLDAAISKGAEVDSSFDDLDKRLVSVKESLTAEAIKELGAAGDMQINKIRDIVNEQLSRIEEGIDLTRVRTENALNKSNNVYTINPNIYEAVLCAFKRLGDRPVSQAELKSIMKIPASILSSTIKKMVEVGQLRVVSDDNGFKSYVVDWDSMPPWLDYNSISKNSYG</sequence>
<dbReference type="EMBL" id="PYGI01000016">
    <property type="protein sequence ID" value="PSL12648.1"/>
    <property type="molecule type" value="Genomic_DNA"/>
</dbReference>